<dbReference type="Pfam" id="PF14706">
    <property type="entry name" value="Tnp_DNA_bind"/>
    <property type="match status" value="1"/>
</dbReference>
<gene>
    <name evidence="2" type="ORF">TCT1_15290</name>
</gene>
<dbReference type="Proteomes" id="UP001529514">
    <property type="component" value="Chromosome"/>
</dbReference>
<dbReference type="InterPro" id="IPR038215">
    <property type="entry name" value="TN5-like_N_sf"/>
</dbReference>
<sequence length="63" mass="7203">MMFSTNTEQWAKETFQYADLGDSRRTKRLVKLASSLANHLGQSLVQSLKSPADIEAAYRFTRH</sequence>
<dbReference type="InterPro" id="IPR014735">
    <property type="entry name" value="Transposase_Tn5-like_N"/>
</dbReference>
<organism evidence="2 3">
    <name type="scientific">Xenorhabdus taiwanensis</name>
    <dbReference type="NCBI Taxonomy" id="3085177"/>
    <lineage>
        <taxon>Bacteria</taxon>
        <taxon>Pseudomonadati</taxon>
        <taxon>Pseudomonadota</taxon>
        <taxon>Gammaproteobacteria</taxon>
        <taxon>Enterobacterales</taxon>
        <taxon>Morganellaceae</taxon>
        <taxon>Xenorhabdus</taxon>
    </lineage>
</organism>
<accession>A0ABN7C2P1</accession>
<evidence type="ECO:0000259" key="1">
    <source>
        <dbReference type="Pfam" id="PF14706"/>
    </source>
</evidence>
<feature type="domain" description="Transposase Tn5-like N-terminal" evidence="1">
    <location>
        <begin position="8"/>
        <end position="63"/>
    </location>
</feature>
<proteinExistence type="predicted"/>
<evidence type="ECO:0000313" key="3">
    <source>
        <dbReference type="Proteomes" id="UP001529514"/>
    </source>
</evidence>
<dbReference type="Gene3D" id="1.10.246.40">
    <property type="entry name" value="Tn5 transposase, domain 1"/>
    <property type="match status" value="1"/>
</dbReference>
<dbReference type="SUPFAM" id="SSF53098">
    <property type="entry name" value="Ribonuclease H-like"/>
    <property type="match status" value="1"/>
</dbReference>
<protein>
    <recommendedName>
        <fullName evidence="1">Transposase Tn5-like N-terminal domain-containing protein</fullName>
    </recommendedName>
</protein>
<keyword evidence="3" id="KW-1185">Reference proteome</keyword>
<dbReference type="InterPro" id="IPR012337">
    <property type="entry name" value="RNaseH-like_sf"/>
</dbReference>
<evidence type="ECO:0000313" key="2">
    <source>
        <dbReference type="EMBL" id="BET96608.1"/>
    </source>
</evidence>
<name>A0ABN7C2P1_9GAMM</name>
<reference evidence="2 3" key="1">
    <citation type="submission" date="2023-10" db="EMBL/GenBank/DDBJ databases">
        <title>Xenorhabdus taiwanensis sp. nov., a symbiotic bacterium associated with the entomopathogenic nematode Steinernema taiwanensis.</title>
        <authorList>
            <person name="Tseng C.T."/>
            <person name="Shu H.Y."/>
            <person name="Chen M.H."/>
            <person name="Fang Y.J."/>
            <person name="Wu T.L."/>
            <person name="Lin Y.C."/>
            <person name="Huang C.J."/>
        </authorList>
    </citation>
    <scope>NUCLEOTIDE SEQUENCE [LARGE SCALE GENOMIC DNA]</scope>
    <source>
        <strain evidence="2 3">TCT-1</strain>
    </source>
</reference>
<dbReference type="EMBL" id="AP028978">
    <property type="protein sequence ID" value="BET96608.1"/>
    <property type="molecule type" value="Genomic_DNA"/>
</dbReference>